<evidence type="ECO:0000313" key="2">
    <source>
        <dbReference type="EMBL" id="SNR85844.1"/>
    </source>
</evidence>
<keyword evidence="3" id="KW-1185">Reference proteome</keyword>
<accession>A0A238ZSV8</accession>
<evidence type="ECO:0000313" key="3">
    <source>
        <dbReference type="Proteomes" id="UP000198405"/>
    </source>
</evidence>
<dbReference type="RefSeq" id="WP_089323443.1">
    <property type="nucleotide sequence ID" value="NZ_FZOB01000011.1"/>
</dbReference>
<proteinExistence type="predicted"/>
<keyword evidence="1" id="KW-0472">Membrane</keyword>
<dbReference type="AlphaFoldDB" id="A0A238ZSV8"/>
<evidence type="ECO:0008006" key="4">
    <source>
        <dbReference type="Google" id="ProtNLM"/>
    </source>
</evidence>
<sequence length="81" mass="8940">MSVETVSLAVIATCMVIITVSIVVLTIVAYSILKKLGELIDKTETEVTSTFRELKEVVNSFTDTLRGFATVARFVTGRKKR</sequence>
<evidence type="ECO:0000256" key="1">
    <source>
        <dbReference type="SAM" id="Phobius"/>
    </source>
</evidence>
<dbReference type="EMBL" id="FZOB01000011">
    <property type="protein sequence ID" value="SNR85844.1"/>
    <property type="molecule type" value="Genomic_DNA"/>
</dbReference>
<gene>
    <name evidence="2" type="ORF">SAMN06265340_11116</name>
</gene>
<reference evidence="3" key="1">
    <citation type="submission" date="2017-06" db="EMBL/GenBank/DDBJ databases">
        <authorList>
            <person name="Varghese N."/>
            <person name="Submissions S."/>
        </authorList>
    </citation>
    <scope>NUCLEOTIDE SEQUENCE [LARGE SCALE GENOMIC DNA]</scope>
    <source>
        <strain evidence="3">DSM 15668</strain>
    </source>
</reference>
<keyword evidence="1" id="KW-0812">Transmembrane</keyword>
<dbReference type="Proteomes" id="UP000198405">
    <property type="component" value="Unassembled WGS sequence"/>
</dbReference>
<organism evidence="2 3">
    <name type="scientific">Desulfurobacterium atlanticum</name>
    <dbReference type="NCBI Taxonomy" id="240169"/>
    <lineage>
        <taxon>Bacteria</taxon>
        <taxon>Pseudomonadati</taxon>
        <taxon>Aquificota</taxon>
        <taxon>Aquificia</taxon>
        <taxon>Desulfurobacteriales</taxon>
        <taxon>Desulfurobacteriaceae</taxon>
        <taxon>Desulfurobacterium</taxon>
    </lineage>
</organism>
<feature type="transmembrane region" description="Helical" evidence="1">
    <location>
        <begin position="6"/>
        <end position="33"/>
    </location>
</feature>
<protein>
    <recommendedName>
        <fullName evidence="4">DUF948 domain-containing protein</fullName>
    </recommendedName>
</protein>
<name>A0A238ZSV8_9BACT</name>
<keyword evidence="1" id="KW-1133">Transmembrane helix</keyword>